<keyword evidence="1" id="KW-0175">Coiled coil</keyword>
<evidence type="ECO:0000256" key="2">
    <source>
        <dbReference type="SAM" id="MobiDB-lite"/>
    </source>
</evidence>
<accession>A0ABD2Y9U1</accession>
<gene>
    <name evidence="4" type="ORF">ACH5RR_034079</name>
</gene>
<evidence type="ECO:0000256" key="3">
    <source>
        <dbReference type="SAM" id="SignalP"/>
    </source>
</evidence>
<proteinExistence type="predicted"/>
<feature type="chain" id="PRO_5044797655" evidence="3">
    <location>
        <begin position="25"/>
        <end position="319"/>
    </location>
</feature>
<keyword evidence="5" id="KW-1185">Reference proteome</keyword>
<comment type="caution">
    <text evidence="4">The sequence shown here is derived from an EMBL/GenBank/DDBJ whole genome shotgun (WGS) entry which is preliminary data.</text>
</comment>
<evidence type="ECO:0000313" key="5">
    <source>
        <dbReference type="Proteomes" id="UP001630127"/>
    </source>
</evidence>
<keyword evidence="3" id="KW-0732">Signal</keyword>
<feature type="compositionally biased region" description="Basic and acidic residues" evidence="2">
    <location>
        <begin position="30"/>
        <end position="41"/>
    </location>
</feature>
<evidence type="ECO:0000313" key="4">
    <source>
        <dbReference type="EMBL" id="KAL3504238.1"/>
    </source>
</evidence>
<dbReference type="Proteomes" id="UP001630127">
    <property type="component" value="Unassembled WGS sequence"/>
</dbReference>
<feature type="signal peptide" evidence="3">
    <location>
        <begin position="1"/>
        <end position="24"/>
    </location>
</feature>
<feature type="coiled-coil region" evidence="1">
    <location>
        <begin position="263"/>
        <end position="311"/>
    </location>
</feature>
<evidence type="ECO:0000256" key="1">
    <source>
        <dbReference type="SAM" id="Coils"/>
    </source>
</evidence>
<dbReference type="AlphaFoldDB" id="A0ABD2Y9U1"/>
<organism evidence="4 5">
    <name type="scientific">Cinchona calisaya</name>
    <dbReference type="NCBI Taxonomy" id="153742"/>
    <lineage>
        <taxon>Eukaryota</taxon>
        <taxon>Viridiplantae</taxon>
        <taxon>Streptophyta</taxon>
        <taxon>Embryophyta</taxon>
        <taxon>Tracheophyta</taxon>
        <taxon>Spermatophyta</taxon>
        <taxon>Magnoliopsida</taxon>
        <taxon>eudicotyledons</taxon>
        <taxon>Gunneridae</taxon>
        <taxon>Pentapetalae</taxon>
        <taxon>asterids</taxon>
        <taxon>lamiids</taxon>
        <taxon>Gentianales</taxon>
        <taxon>Rubiaceae</taxon>
        <taxon>Cinchonoideae</taxon>
        <taxon>Cinchoneae</taxon>
        <taxon>Cinchona</taxon>
    </lineage>
</organism>
<protein>
    <submittedName>
        <fullName evidence="4">Uncharacterized protein</fullName>
    </submittedName>
</protein>
<feature type="region of interest" description="Disordered" evidence="2">
    <location>
        <begin position="22"/>
        <end position="91"/>
    </location>
</feature>
<name>A0ABD2Y9U1_9GENT</name>
<reference evidence="4 5" key="1">
    <citation type="submission" date="2024-11" db="EMBL/GenBank/DDBJ databases">
        <title>A near-complete genome assembly of Cinchona calisaya.</title>
        <authorList>
            <person name="Lian D.C."/>
            <person name="Zhao X.W."/>
            <person name="Wei L."/>
        </authorList>
    </citation>
    <scope>NUCLEOTIDE SEQUENCE [LARGE SCALE GENOMIC DNA]</scope>
    <source>
        <tissue evidence="4">Nenye</tissue>
    </source>
</reference>
<dbReference type="EMBL" id="JBJUIK010000014">
    <property type="protein sequence ID" value="KAL3504238.1"/>
    <property type="molecule type" value="Genomic_DNA"/>
</dbReference>
<sequence length="319" mass="35427">MKYSTIFVQAFLIMIMMLTSRSSGEQVDQPLDKAGKSKIEEENSNSGDNKDNHDEDDDENDDRKDSVASPIGADISTIEMDKSSQASDLETTATEHCMTTCVQEEDILTHDEIFTSQQKHVDPASIVMKSNPIVESGSTLNISGIFFIPGEIPFSGPDGDLVVQWKTFRVAKRCIPLLDKIVEKYPTILEHFSVRTAGLQASYLGTLALIVHIMSITLVRDVGSGLMNFLQSSIMDLRIAHIDSNWIQDRVDALRISNGQHELFELEGQLTKEEKVLVELETATIAKKLEIAKIKDSINSLRTQLDSLRQGLDPSSTIL</sequence>